<dbReference type="InterPro" id="IPR047546">
    <property type="entry name" value="Rcat_RBR_RNF216"/>
</dbReference>
<dbReference type="Gene3D" id="3.30.40.10">
    <property type="entry name" value="Zinc/RING finger domain, C3HC4 (zinc finger)"/>
    <property type="match status" value="1"/>
</dbReference>
<comment type="caution">
    <text evidence="9">The sequence shown here is derived from an EMBL/GenBank/DDBJ whole genome shotgun (WGS) entry which is preliminary data.</text>
</comment>
<feature type="domain" description="RING-type" evidence="8">
    <location>
        <begin position="94"/>
        <end position="296"/>
    </location>
</feature>
<sequence>MDQLSLDFPLIPRMHIRLSLLDHRSLYAPTYLFLEKEQSSEALPYTQKRIPTRPAAKGKRRATHDEEFEKEREWILSRGGAAMTPVLTEASGEAEIECGCCFTDSPFDKMIQCPDAHLFCTECMTSYAENLLGSHDHKIICIDQSGCKLAFTVAELRRFLTPQLFSLKSSSLVVTRIAPRSGDHLLGFVVSSHADLHQVVDSASSWYKSATDLAMFAYKMTEVQDDKKLDARHEIEEAMTRALMRNCPRCNKAFVKDHGCNKMTCPFCHTKSCYLCRKVITGYDHFLPQFPMQPGGVGPSRVDGKCVLWDPVDQRHAEEVGRGFSSTECLFNYSLKVKQARDRALKDFRRHNPDTDDEHLQVDLPVAPRAIDPVAHPAHPVAPGFGGAHRGMGQHGFPHHMVAPQPMVHNNQMAQIQAQIHANMAQLRAQMLAMQPPLPPVRRAPRRRT</sequence>
<evidence type="ECO:0000256" key="2">
    <source>
        <dbReference type="ARBA" id="ARBA00022679"/>
    </source>
</evidence>
<comment type="pathway">
    <text evidence="1">Protein modification; protein ubiquitination.</text>
</comment>
<keyword evidence="7" id="KW-0862">Zinc</keyword>
<dbReference type="PANTHER" id="PTHR22770:SF47">
    <property type="entry name" value="E3 UBIQUITIN-PROTEIN LIGASE RNF216"/>
    <property type="match status" value="1"/>
</dbReference>
<gene>
    <name evidence="9" type="ORF">MYCIT1_LOCUS5064</name>
</gene>
<dbReference type="GO" id="GO:0016740">
    <property type="term" value="F:transferase activity"/>
    <property type="evidence" value="ECO:0007669"/>
    <property type="project" value="UniProtKB-KW"/>
</dbReference>
<keyword evidence="3" id="KW-0479">Metal-binding</keyword>
<dbReference type="CDD" id="cd20353">
    <property type="entry name" value="Rcat_RBR_RNF216"/>
    <property type="match status" value="1"/>
</dbReference>
<keyword evidence="2" id="KW-0808">Transferase</keyword>
<dbReference type="EMBL" id="CAVNYO010000066">
    <property type="protein sequence ID" value="CAK5264691.1"/>
    <property type="molecule type" value="Genomic_DNA"/>
</dbReference>
<evidence type="ECO:0000256" key="7">
    <source>
        <dbReference type="ARBA" id="ARBA00022833"/>
    </source>
</evidence>
<protein>
    <recommendedName>
        <fullName evidence="8">RING-type domain-containing protein</fullName>
    </recommendedName>
</protein>
<dbReference type="InterPro" id="IPR047544">
    <property type="entry name" value="RING-HC_RBR_RNF216"/>
</dbReference>
<dbReference type="InterPro" id="IPR051628">
    <property type="entry name" value="LUBAC_E3_Ligases"/>
</dbReference>
<dbReference type="Proteomes" id="UP001295794">
    <property type="component" value="Unassembled WGS sequence"/>
</dbReference>
<keyword evidence="5" id="KW-0863">Zinc-finger</keyword>
<dbReference type="SUPFAM" id="SSF57850">
    <property type="entry name" value="RING/U-box"/>
    <property type="match status" value="2"/>
</dbReference>
<keyword evidence="6" id="KW-0833">Ubl conjugation pathway</keyword>
<accession>A0AAD2GW21</accession>
<evidence type="ECO:0000256" key="3">
    <source>
        <dbReference type="ARBA" id="ARBA00022723"/>
    </source>
</evidence>
<evidence type="ECO:0000256" key="5">
    <source>
        <dbReference type="ARBA" id="ARBA00022771"/>
    </source>
</evidence>
<keyword evidence="10" id="KW-1185">Reference proteome</keyword>
<proteinExistence type="predicted"/>
<evidence type="ECO:0000259" key="8">
    <source>
        <dbReference type="PROSITE" id="PS51873"/>
    </source>
</evidence>
<dbReference type="Pfam" id="PF26200">
    <property type="entry name" value="Rcat_RNF216"/>
    <property type="match status" value="1"/>
</dbReference>
<reference evidence="9" key="1">
    <citation type="submission" date="2023-11" db="EMBL/GenBank/DDBJ databases">
        <authorList>
            <person name="De Vega J J."/>
            <person name="De Vega J J."/>
        </authorList>
    </citation>
    <scope>NUCLEOTIDE SEQUENCE</scope>
</reference>
<dbReference type="Pfam" id="PF26191">
    <property type="entry name" value="RING-HC_RBR_RNF216"/>
    <property type="match status" value="1"/>
</dbReference>
<dbReference type="Gene3D" id="1.20.120.1750">
    <property type="match status" value="1"/>
</dbReference>
<dbReference type="PANTHER" id="PTHR22770">
    <property type="entry name" value="UBIQUITIN CONJUGATING ENZYME 7 INTERACTING PROTEIN-RELATED"/>
    <property type="match status" value="1"/>
</dbReference>
<dbReference type="GO" id="GO:0008270">
    <property type="term" value="F:zinc ion binding"/>
    <property type="evidence" value="ECO:0007669"/>
    <property type="project" value="UniProtKB-KW"/>
</dbReference>
<evidence type="ECO:0000313" key="9">
    <source>
        <dbReference type="EMBL" id="CAK5264691.1"/>
    </source>
</evidence>
<dbReference type="PROSITE" id="PS51873">
    <property type="entry name" value="TRIAD"/>
    <property type="match status" value="1"/>
</dbReference>
<dbReference type="InterPro" id="IPR013083">
    <property type="entry name" value="Znf_RING/FYVE/PHD"/>
</dbReference>
<evidence type="ECO:0000256" key="1">
    <source>
        <dbReference type="ARBA" id="ARBA00004906"/>
    </source>
</evidence>
<keyword evidence="4" id="KW-0677">Repeat</keyword>
<evidence type="ECO:0000256" key="4">
    <source>
        <dbReference type="ARBA" id="ARBA00022737"/>
    </source>
</evidence>
<name>A0AAD2GW21_9AGAR</name>
<dbReference type="CDD" id="cd16630">
    <property type="entry name" value="RING-HC_RBR_RNF216"/>
    <property type="match status" value="1"/>
</dbReference>
<evidence type="ECO:0000256" key="6">
    <source>
        <dbReference type="ARBA" id="ARBA00022786"/>
    </source>
</evidence>
<organism evidence="9 10">
    <name type="scientific">Mycena citricolor</name>
    <dbReference type="NCBI Taxonomy" id="2018698"/>
    <lineage>
        <taxon>Eukaryota</taxon>
        <taxon>Fungi</taxon>
        <taxon>Dikarya</taxon>
        <taxon>Basidiomycota</taxon>
        <taxon>Agaricomycotina</taxon>
        <taxon>Agaricomycetes</taxon>
        <taxon>Agaricomycetidae</taxon>
        <taxon>Agaricales</taxon>
        <taxon>Marasmiineae</taxon>
        <taxon>Mycenaceae</taxon>
        <taxon>Mycena</taxon>
    </lineage>
</organism>
<dbReference type="AlphaFoldDB" id="A0AAD2GW21"/>
<dbReference type="InterPro" id="IPR044066">
    <property type="entry name" value="TRIAD_supradom"/>
</dbReference>
<evidence type="ECO:0000313" key="10">
    <source>
        <dbReference type="Proteomes" id="UP001295794"/>
    </source>
</evidence>